<dbReference type="Proteomes" id="UP001597168">
    <property type="component" value="Unassembled WGS sequence"/>
</dbReference>
<keyword evidence="2" id="KW-1185">Reference proteome</keyword>
<name>A0ABW3QUC6_9PSEU</name>
<gene>
    <name evidence="1" type="ORF">ACFQ3T_15030</name>
</gene>
<reference evidence="2" key="1">
    <citation type="journal article" date="2019" name="Int. J. Syst. Evol. Microbiol.">
        <title>The Global Catalogue of Microorganisms (GCM) 10K type strain sequencing project: providing services to taxonomists for standard genome sequencing and annotation.</title>
        <authorList>
            <consortium name="The Broad Institute Genomics Platform"/>
            <consortium name="The Broad Institute Genome Sequencing Center for Infectious Disease"/>
            <person name="Wu L."/>
            <person name="Ma J."/>
        </authorList>
    </citation>
    <scope>NUCLEOTIDE SEQUENCE [LARGE SCALE GENOMIC DNA]</scope>
    <source>
        <strain evidence="2">CCUG 60214</strain>
    </source>
</reference>
<evidence type="ECO:0000313" key="1">
    <source>
        <dbReference type="EMBL" id="MFD1148443.1"/>
    </source>
</evidence>
<evidence type="ECO:0000313" key="2">
    <source>
        <dbReference type="Proteomes" id="UP001597168"/>
    </source>
</evidence>
<organism evidence="1 2">
    <name type="scientific">Saccharothrix hoggarensis</name>
    <dbReference type="NCBI Taxonomy" id="913853"/>
    <lineage>
        <taxon>Bacteria</taxon>
        <taxon>Bacillati</taxon>
        <taxon>Actinomycetota</taxon>
        <taxon>Actinomycetes</taxon>
        <taxon>Pseudonocardiales</taxon>
        <taxon>Pseudonocardiaceae</taxon>
        <taxon>Saccharothrix</taxon>
    </lineage>
</organism>
<dbReference type="EMBL" id="JBHTLK010000064">
    <property type="protein sequence ID" value="MFD1148443.1"/>
    <property type="molecule type" value="Genomic_DNA"/>
</dbReference>
<protein>
    <submittedName>
        <fullName evidence="1">Uncharacterized protein</fullName>
    </submittedName>
</protein>
<comment type="caution">
    <text evidence="1">The sequence shown here is derived from an EMBL/GenBank/DDBJ whole genome shotgun (WGS) entry which is preliminary data.</text>
</comment>
<feature type="non-terminal residue" evidence="1">
    <location>
        <position position="1"/>
    </location>
</feature>
<accession>A0ABW3QUC6</accession>
<sequence>ARAASRRCAAVAEQLSTAGTITAAVRGMIRDLIAMFAWDVARNAAVALATAEASGGASLAAFTGWAVGRAGTVLERVTGQITRLLRALTRILGRLEGLAAQPAR</sequence>
<proteinExistence type="predicted"/>